<evidence type="ECO:0000313" key="2">
    <source>
        <dbReference type="EMBL" id="QJA67370.1"/>
    </source>
</evidence>
<sequence length="105" mass="11693">MTKPKSKTRKLHKNVAVAFARIAAARDALCRQISATDDAIKAGGGYVYFLRNSGKEMPPVSSRFLIDNGLVEEEQDGLFEGCSQSFRPVSFDRFHEFKSQYEASA</sequence>
<gene>
    <name evidence="3" type="ORF">MM171A00166_0021</name>
    <name evidence="5" type="ORF">MM415A00140_0044</name>
    <name evidence="2" type="ORF">MM415B00227_0032</name>
    <name evidence="1" type="ORF">TM448A00134_0010</name>
    <name evidence="4" type="ORF">TM448B00166_0016</name>
</gene>
<protein>
    <submittedName>
        <fullName evidence="1">Uncharacterized protein</fullName>
    </submittedName>
</protein>
<organism evidence="1">
    <name type="scientific">viral metagenome</name>
    <dbReference type="NCBI Taxonomy" id="1070528"/>
    <lineage>
        <taxon>unclassified sequences</taxon>
        <taxon>metagenomes</taxon>
        <taxon>organismal metagenomes</taxon>
    </lineage>
</organism>
<dbReference type="EMBL" id="MT141570">
    <property type="protein sequence ID" value="QJA67370.1"/>
    <property type="molecule type" value="Genomic_DNA"/>
</dbReference>
<dbReference type="EMBL" id="MT143701">
    <property type="protein sequence ID" value="QJB00778.1"/>
    <property type="molecule type" value="Genomic_DNA"/>
</dbReference>
<dbReference type="EMBL" id="MT143979">
    <property type="protein sequence ID" value="QJA44676.1"/>
    <property type="molecule type" value="Genomic_DNA"/>
</dbReference>
<accession>A0A6H1Z9U5</accession>
<reference evidence="1" key="1">
    <citation type="submission" date="2020-03" db="EMBL/GenBank/DDBJ databases">
        <title>The deep terrestrial virosphere.</title>
        <authorList>
            <person name="Holmfeldt K."/>
            <person name="Nilsson E."/>
            <person name="Simone D."/>
            <person name="Lopez-Fernandez M."/>
            <person name="Wu X."/>
            <person name="de Brujin I."/>
            <person name="Lundin D."/>
            <person name="Andersson A."/>
            <person name="Bertilsson S."/>
            <person name="Dopson M."/>
        </authorList>
    </citation>
    <scope>NUCLEOTIDE SEQUENCE</scope>
    <source>
        <strain evidence="3">MM171A00166</strain>
        <strain evidence="5">MM415A00140</strain>
        <strain evidence="2">MM415B00227</strain>
        <strain evidence="1">TM448A00134</strain>
        <strain evidence="4">TM448B00166</strain>
    </source>
</reference>
<name>A0A6H1Z9U5_9ZZZZ</name>
<evidence type="ECO:0000313" key="4">
    <source>
        <dbReference type="EMBL" id="QJH93972.1"/>
    </source>
</evidence>
<proteinExistence type="predicted"/>
<evidence type="ECO:0000313" key="5">
    <source>
        <dbReference type="EMBL" id="QJI05294.1"/>
    </source>
</evidence>
<evidence type="ECO:0000313" key="3">
    <source>
        <dbReference type="EMBL" id="QJB00778.1"/>
    </source>
</evidence>
<dbReference type="EMBL" id="MT145197">
    <property type="protein sequence ID" value="QJI05294.1"/>
    <property type="molecule type" value="Genomic_DNA"/>
</dbReference>
<dbReference type="AlphaFoldDB" id="A0A6H1Z9U5"/>
<evidence type="ECO:0000313" key="1">
    <source>
        <dbReference type="EMBL" id="QJA44676.1"/>
    </source>
</evidence>
<dbReference type="EMBL" id="MT144594">
    <property type="protein sequence ID" value="QJH93972.1"/>
    <property type="molecule type" value="Genomic_DNA"/>
</dbReference>